<evidence type="ECO:0000313" key="3">
    <source>
        <dbReference type="Proteomes" id="UP000265489"/>
    </source>
</evidence>
<dbReference type="AlphaFoldDB" id="A0A395W849"/>
<dbReference type="GeneID" id="66580134"/>
<sequence>MIKKYKRLLCVFLALIMMCMTPYRVYAESDNTVDVYPYIEKAVNKLDKLDSFKYTVANVYGDGEELRCTIYNGETANQYIEVINNYPVDDGSGEICFKYIKHDSNKWAYVISEENFKKNLDSIPFENWTTTHQDEYGNAVDIPSLGKSGYRAMILYQLVDEEKYFANLTNEYVKEHKDEIGEVDAWTKSFNKEAKKFRKACKKGVITKTKKGKLYTVLMKSGNQTVNFSFNVDKKGRLTSYAVNNVVNYEFYSFK</sequence>
<organism evidence="2 3">
    <name type="scientific">Holdemanella biformis</name>
    <dbReference type="NCBI Taxonomy" id="1735"/>
    <lineage>
        <taxon>Bacteria</taxon>
        <taxon>Bacillati</taxon>
        <taxon>Bacillota</taxon>
        <taxon>Erysipelotrichia</taxon>
        <taxon>Erysipelotrichales</taxon>
        <taxon>Erysipelotrichaceae</taxon>
        <taxon>Holdemanella</taxon>
    </lineage>
</organism>
<dbReference type="EMBL" id="QRYQ01000022">
    <property type="protein sequence ID" value="RGU89848.1"/>
    <property type="molecule type" value="Genomic_DNA"/>
</dbReference>
<name>A0A395W849_9FIRM</name>
<accession>A0A395W849</accession>
<gene>
    <name evidence="2" type="ORF">DWW32_10055</name>
</gene>
<protein>
    <submittedName>
        <fullName evidence="2">Uncharacterized protein</fullName>
    </submittedName>
</protein>
<dbReference type="RefSeq" id="WP_118325664.1">
    <property type="nucleotide sequence ID" value="NZ_QRYH01000019.1"/>
</dbReference>
<evidence type="ECO:0000313" key="2">
    <source>
        <dbReference type="EMBL" id="RGU89848.1"/>
    </source>
</evidence>
<dbReference type="Proteomes" id="UP000265489">
    <property type="component" value="Unassembled WGS sequence"/>
</dbReference>
<feature type="chain" id="PRO_5017396196" evidence="1">
    <location>
        <begin position="28"/>
        <end position="255"/>
    </location>
</feature>
<reference evidence="2 3" key="1">
    <citation type="submission" date="2018-08" db="EMBL/GenBank/DDBJ databases">
        <title>A genome reference for cultivated species of the human gut microbiota.</title>
        <authorList>
            <person name="Zou Y."/>
            <person name="Xue W."/>
            <person name="Luo G."/>
        </authorList>
    </citation>
    <scope>NUCLEOTIDE SEQUENCE [LARGE SCALE GENOMIC DNA]</scope>
    <source>
        <strain evidence="2 3">AF15-20</strain>
    </source>
</reference>
<feature type="signal peptide" evidence="1">
    <location>
        <begin position="1"/>
        <end position="27"/>
    </location>
</feature>
<keyword evidence="1" id="KW-0732">Signal</keyword>
<comment type="caution">
    <text evidence="2">The sequence shown here is derived from an EMBL/GenBank/DDBJ whole genome shotgun (WGS) entry which is preliminary data.</text>
</comment>
<evidence type="ECO:0000256" key="1">
    <source>
        <dbReference type="SAM" id="SignalP"/>
    </source>
</evidence>
<proteinExistence type="predicted"/>